<name>A0AAV3JZ08_ACIBA</name>
<sequence>MFLRITIKSHEWMQTGTTGVIPTQNLKKPRQDVGAF</sequence>
<gene>
    <name evidence="1" type="ORF">N173_17975</name>
</gene>
<accession>A0AAV3JZ08</accession>
<dbReference type="EMBL" id="AVST01000066">
    <property type="protein sequence ID" value="ERH68915.1"/>
    <property type="molecule type" value="Genomic_DNA"/>
</dbReference>
<organism evidence="1 2">
    <name type="scientific">Acinetobacter baumannii EGD-HP18</name>
    <dbReference type="NCBI Taxonomy" id="1358412"/>
    <lineage>
        <taxon>Bacteria</taxon>
        <taxon>Pseudomonadati</taxon>
        <taxon>Pseudomonadota</taxon>
        <taxon>Gammaproteobacteria</taxon>
        <taxon>Moraxellales</taxon>
        <taxon>Moraxellaceae</taxon>
        <taxon>Acinetobacter</taxon>
        <taxon>Acinetobacter calcoaceticus/baumannii complex</taxon>
    </lineage>
</organism>
<evidence type="ECO:0000313" key="1">
    <source>
        <dbReference type="EMBL" id="ERH68915.1"/>
    </source>
</evidence>
<protein>
    <submittedName>
        <fullName evidence="1">Uncharacterized protein</fullName>
    </submittedName>
</protein>
<comment type="caution">
    <text evidence="1">The sequence shown here is derived from an EMBL/GenBank/DDBJ whole genome shotgun (WGS) entry which is preliminary data.</text>
</comment>
<evidence type="ECO:0000313" key="2">
    <source>
        <dbReference type="Proteomes" id="UP000016517"/>
    </source>
</evidence>
<reference evidence="1 2" key="1">
    <citation type="submission" date="2013-08" db="EMBL/GenBank/DDBJ databases">
        <title>Study of Ammonical-Nitrogen removal by Nitrification Denitrification process using lab isolates.</title>
        <authorList>
            <person name="Khardenavis A.A."/>
            <person name="Pal R.R."/>
            <person name="Kapley A."/>
            <person name="Qureshi A."/>
            <person name="Purohit H.J."/>
        </authorList>
    </citation>
    <scope>NUCLEOTIDE SEQUENCE [LARGE SCALE GENOMIC DNA]</scope>
    <source>
        <strain evidence="1 2">EGD-HP18</strain>
    </source>
</reference>
<proteinExistence type="predicted"/>
<dbReference type="Proteomes" id="UP000016517">
    <property type="component" value="Unassembled WGS sequence"/>
</dbReference>
<dbReference type="AlphaFoldDB" id="A0AAV3JZ08"/>